<dbReference type="PROSITE" id="PS51371">
    <property type="entry name" value="CBS"/>
    <property type="match status" value="2"/>
</dbReference>
<dbReference type="FunFam" id="3.10.580.10:FF:000002">
    <property type="entry name" value="Magnesium/cobalt efflux protein CorC"/>
    <property type="match status" value="1"/>
</dbReference>
<dbReference type="STRING" id="309798.COPRO5265_1266"/>
<gene>
    <name evidence="13" type="ordered locus">COPRO5265_1266</name>
</gene>
<feature type="domain" description="CBS" evidence="11">
    <location>
        <begin position="214"/>
        <end position="273"/>
    </location>
</feature>
<dbReference type="SUPFAM" id="SSF54631">
    <property type="entry name" value="CBS-domain pair"/>
    <property type="match status" value="1"/>
</dbReference>
<proteinExistence type="predicted"/>
<evidence type="ECO:0000256" key="7">
    <source>
        <dbReference type="ARBA" id="ARBA00023136"/>
    </source>
</evidence>
<evidence type="ECO:0000256" key="4">
    <source>
        <dbReference type="ARBA" id="ARBA00022737"/>
    </source>
</evidence>
<keyword evidence="4" id="KW-0677">Repeat</keyword>
<dbReference type="SMART" id="SM00116">
    <property type="entry name" value="CBS"/>
    <property type="match status" value="2"/>
</dbReference>
<dbReference type="AlphaFoldDB" id="B5Y9X2"/>
<evidence type="ECO:0000259" key="11">
    <source>
        <dbReference type="PROSITE" id="PS51371"/>
    </source>
</evidence>
<dbReference type="Pfam" id="PF01595">
    <property type="entry name" value="CNNM"/>
    <property type="match status" value="1"/>
</dbReference>
<dbReference type="RefSeq" id="WP_012543883.1">
    <property type="nucleotide sequence ID" value="NC_011295.1"/>
</dbReference>
<keyword evidence="6 8" id="KW-0129">CBS domain</keyword>
<feature type="transmembrane region" description="Helical" evidence="10">
    <location>
        <begin position="97"/>
        <end position="117"/>
    </location>
</feature>
<evidence type="ECO:0000313" key="13">
    <source>
        <dbReference type="EMBL" id="ACI17231.1"/>
    </source>
</evidence>
<protein>
    <submittedName>
        <fullName evidence="13">CBS domain protein</fullName>
    </submittedName>
</protein>
<feature type="domain" description="CNNM transmembrane" evidence="12">
    <location>
        <begin position="1"/>
        <end position="195"/>
    </location>
</feature>
<feature type="transmembrane region" description="Helical" evidence="10">
    <location>
        <begin position="129"/>
        <end position="151"/>
    </location>
</feature>
<dbReference type="Gene3D" id="3.30.465.10">
    <property type="match status" value="1"/>
</dbReference>
<evidence type="ECO:0000256" key="9">
    <source>
        <dbReference type="PROSITE-ProRule" id="PRU01193"/>
    </source>
</evidence>
<dbReference type="InterPro" id="IPR044751">
    <property type="entry name" value="Ion_transp-like_CBS"/>
</dbReference>
<dbReference type="PANTHER" id="PTHR43099">
    <property type="entry name" value="UPF0053 PROTEIN YRKA"/>
    <property type="match status" value="1"/>
</dbReference>
<keyword evidence="5 9" id="KW-1133">Transmembrane helix</keyword>
<dbReference type="InterPro" id="IPR046342">
    <property type="entry name" value="CBS_dom_sf"/>
</dbReference>
<dbReference type="InterPro" id="IPR036318">
    <property type="entry name" value="FAD-bd_PCMH-like_sf"/>
</dbReference>
<feature type="transmembrane region" description="Helical" evidence="10">
    <location>
        <begin position="54"/>
        <end position="76"/>
    </location>
</feature>
<dbReference type="SMART" id="SM01091">
    <property type="entry name" value="CorC_HlyC"/>
    <property type="match status" value="1"/>
</dbReference>
<name>B5Y9X2_COPPD</name>
<keyword evidence="7 9" id="KW-0472">Membrane</keyword>
<keyword evidence="2" id="KW-1003">Cell membrane</keyword>
<dbReference type="PANTHER" id="PTHR43099:SF2">
    <property type="entry name" value="UPF0053 PROTEIN YRKA"/>
    <property type="match status" value="1"/>
</dbReference>
<evidence type="ECO:0000256" key="2">
    <source>
        <dbReference type="ARBA" id="ARBA00022475"/>
    </source>
</evidence>
<sequence length="434" mass="48613">MNVVVVLLFLVLINAYFAATEISVVSTDKDDIEEALGPRAESGLVKKLLDDPTFFFSSVQIGVTLAGFLMSSFSALDWVGPFSEALSRLGIPNSSTLAAVLITAFVSFISIIFGELIPKSLAVRYRDYFAPWALVNLARTLYILYPFVWFLSVIQKAVLNMVGVGSLEYTKVVTDEELLRIVERGRSEGQFLQEEEEMIKSVLEFSDTTVREIMTPRLAVFWLDKNVGVNEALQLMLDSGYSRALLCDGSLDNVLGVIHIKDLMKLHVQGDSEGSLESIKRDVLFVPETEMINEVFFQMRRLRNHLAVVVDEYGAVAGVVSLEDILEELVGEIRDEYDQEEEPIRIVEKSENYVKAIVLGHVSLGDVNDVLDLDLEAEEVDTIAGFVLLQLQHFPEVGEKFRLDGTKFTVLSVTNKRIDKVLIEREISEEDQPS</sequence>
<comment type="subcellular location">
    <subcellularLocation>
        <location evidence="1">Cell membrane</location>
        <topology evidence="1">Multi-pass membrane protein</topology>
    </subcellularLocation>
</comment>
<evidence type="ECO:0000256" key="6">
    <source>
        <dbReference type="ARBA" id="ARBA00023122"/>
    </source>
</evidence>
<dbReference type="GO" id="GO:0005886">
    <property type="term" value="C:plasma membrane"/>
    <property type="evidence" value="ECO:0007669"/>
    <property type="project" value="UniProtKB-SubCell"/>
</dbReference>
<accession>B5Y9X2</accession>
<dbReference type="KEGG" id="cpo:COPRO5265_1266"/>
<dbReference type="HOGENOM" id="CLU_015237_4_0_9"/>
<dbReference type="InterPro" id="IPR005170">
    <property type="entry name" value="Transptr-assoc_dom"/>
</dbReference>
<dbReference type="InterPro" id="IPR051676">
    <property type="entry name" value="UPF0053_domain"/>
</dbReference>
<dbReference type="Gene3D" id="3.10.580.10">
    <property type="entry name" value="CBS-domain"/>
    <property type="match status" value="1"/>
</dbReference>
<evidence type="ECO:0000256" key="5">
    <source>
        <dbReference type="ARBA" id="ARBA00022989"/>
    </source>
</evidence>
<keyword evidence="3 9" id="KW-0812">Transmembrane</keyword>
<dbReference type="CDD" id="cd04590">
    <property type="entry name" value="CBS_pair_CorC_HlyC_assoc"/>
    <property type="match status" value="1"/>
</dbReference>
<organism evidence="13 14">
    <name type="scientific">Coprothermobacter proteolyticus (strain ATCC 35245 / DSM 5265 / OCM 4 / BT)</name>
    <dbReference type="NCBI Taxonomy" id="309798"/>
    <lineage>
        <taxon>Bacteria</taxon>
        <taxon>Pseudomonadati</taxon>
        <taxon>Coprothermobacterota</taxon>
        <taxon>Coprothermobacteria</taxon>
        <taxon>Coprothermobacterales</taxon>
        <taxon>Coprothermobacteraceae</taxon>
        <taxon>Coprothermobacter</taxon>
    </lineage>
</organism>
<reference evidence="14" key="1">
    <citation type="submission" date="2008-08" db="EMBL/GenBank/DDBJ databases">
        <title>The complete genome sequence of Coprothermobacter proteolyticus strain ATCC 5245 / DSM 5265 / BT.</title>
        <authorList>
            <person name="Dodson R.J."/>
            <person name="Durkin A.S."/>
            <person name="Wu M."/>
            <person name="Eisen J."/>
            <person name="Sutton G."/>
        </authorList>
    </citation>
    <scope>NUCLEOTIDE SEQUENCE [LARGE SCALE GENOMIC DNA]</scope>
    <source>
        <strain evidence="14">ATCC 35245 / DSM 5265 / OCM 4 / BT</strain>
    </source>
</reference>
<evidence type="ECO:0000313" key="14">
    <source>
        <dbReference type="Proteomes" id="UP000001732"/>
    </source>
</evidence>
<dbReference type="eggNOG" id="COG1253">
    <property type="taxonomic scope" value="Bacteria"/>
</dbReference>
<reference evidence="13 14" key="2">
    <citation type="journal article" date="2014" name="Genome Announc.">
        <title>Complete Genome Sequence of Coprothermobacter proteolyticus DSM 5265.</title>
        <authorList>
            <person name="Alexiev A."/>
            <person name="Coil D.A."/>
            <person name="Badger J.H."/>
            <person name="Enticknap J."/>
            <person name="Ward N."/>
            <person name="Robb F.T."/>
            <person name="Eisen J.A."/>
        </authorList>
    </citation>
    <scope>NUCLEOTIDE SEQUENCE [LARGE SCALE GENOMIC DNA]</scope>
    <source>
        <strain evidence="14">ATCC 35245 / DSM 5265 / OCM 4 / BT</strain>
    </source>
</reference>
<dbReference type="GO" id="GO:0050660">
    <property type="term" value="F:flavin adenine dinucleotide binding"/>
    <property type="evidence" value="ECO:0007669"/>
    <property type="project" value="InterPro"/>
</dbReference>
<dbReference type="Pfam" id="PF00571">
    <property type="entry name" value="CBS"/>
    <property type="match status" value="2"/>
</dbReference>
<dbReference type="Proteomes" id="UP000001732">
    <property type="component" value="Chromosome"/>
</dbReference>
<feature type="domain" description="CBS" evidence="11">
    <location>
        <begin position="279"/>
        <end position="336"/>
    </location>
</feature>
<dbReference type="PROSITE" id="PS51846">
    <property type="entry name" value="CNNM"/>
    <property type="match status" value="1"/>
</dbReference>
<dbReference type="EMBL" id="CP001145">
    <property type="protein sequence ID" value="ACI17231.1"/>
    <property type="molecule type" value="Genomic_DNA"/>
</dbReference>
<evidence type="ECO:0000259" key="12">
    <source>
        <dbReference type="PROSITE" id="PS51846"/>
    </source>
</evidence>
<dbReference type="Pfam" id="PF03471">
    <property type="entry name" value="CorC_HlyC"/>
    <property type="match status" value="1"/>
</dbReference>
<evidence type="ECO:0000256" key="10">
    <source>
        <dbReference type="SAM" id="Phobius"/>
    </source>
</evidence>
<dbReference type="InterPro" id="IPR000644">
    <property type="entry name" value="CBS_dom"/>
</dbReference>
<evidence type="ECO:0000256" key="1">
    <source>
        <dbReference type="ARBA" id="ARBA00004651"/>
    </source>
</evidence>
<dbReference type="InterPro" id="IPR002550">
    <property type="entry name" value="CNNM"/>
</dbReference>
<evidence type="ECO:0000256" key="3">
    <source>
        <dbReference type="ARBA" id="ARBA00022692"/>
    </source>
</evidence>
<dbReference type="SUPFAM" id="SSF56176">
    <property type="entry name" value="FAD-binding/transporter-associated domain-like"/>
    <property type="match status" value="1"/>
</dbReference>
<keyword evidence="14" id="KW-1185">Reference proteome</keyword>
<dbReference type="InterPro" id="IPR016169">
    <property type="entry name" value="FAD-bd_PCMH_sub2"/>
</dbReference>
<evidence type="ECO:0000256" key="8">
    <source>
        <dbReference type="PROSITE-ProRule" id="PRU00703"/>
    </source>
</evidence>